<accession>A0A8I0GEJ1</accession>
<comment type="caution">
    <text evidence="4">The sequence shown here is derived from an EMBL/GenBank/DDBJ whole genome shotgun (WGS) entry which is preliminary data.</text>
</comment>
<sequence length="376" mass="38825">MSLHDDLRRAGDPTTPLTQLQYLAQNVPETRPIVAANPSTYPALLDWLAEFEDPDIHAALASRKSPAPREAISADIAEATASGGDRTESMPTQTGDDGPVEEAAESATDTDTEAAPAWDQDRRRWHPLTPSQSQAHAGQGDARGRVRTNSDDRPFTRKPAGIAAIVIGAILVIVLAVGAVGGILYATGHRDSGLGKVVADLLGDDSRDGARMRTSSPADTDNPAAADREGSEEAEQSLARPTQQRAVKEFPTRDPAAGVRPVPPAAYTDVTHFQVNDGAVTCTISSAQATCLVASTTQDYGNKGGPLRLTITSGGAFTMTDASSEAPAAGNAAVLAPSAAVAQGKIACQSSGSSVECWDAMTGHGFTAGGGTVGQF</sequence>
<reference evidence="4 5" key="1">
    <citation type="submission" date="2020-08" db="EMBL/GenBank/DDBJ databases">
        <title>Winkia gen. nov., sp. nov., isolated from faeces of the Anser albifrons in China.</title>
        <authorList>
            <person name="Liu Q."/>
        </authorList>
    </citation>
    <scope>NUCLEOTIDE SEQUENCE [LARGE SCALE GENOMIC DNA]</scope>
    <source>
        <strain evidence="4 5">C62</strain>
    </source>
</reference>
<evidence type="ECO:0000256" key="2">
    <source>
        <dbReference type="SAM" id="Phobius"/>
    </source>
</evidence>
<feature type="domain" description="Leucine rich repeat variant" evidence="3">
    <location>
        <begin position="5"/>
        <end position="63"/>
    </location>
</feature>
<evidence type="ECO:0000313" key="5">
    <source>
        <dbReference type="Proteomes" id="UP000627538"/>
    </source>
</evidence>
<evidence type="ECO:0000259" key="3">
    <source>
        <dbReference type="Pfam" id="PF25591"/>
    </source>
</evidence>
<name>A0A8I0GEJ1_9ACTO</name>
<evidence type="ECO:0000256" key="1">
    <source>
        <dbReference type="SAM" id="MobiDB-lite"/>
    </source>
</evidence>
<feature type="transmembrane region" description="Helical" evidence="2">
    <location>
        <begin position="162"/>
        <end position="186"/>
    </location>
</feature>
<organism evidence="4 5">
    <name type="scientific">Nanchangia anserum</name>
    <dbReference type="NCBI Taxonomy" id="2692125"/>
    <lineage>
        <taxon>Bacteria</taxon>
        <taxon>Bacillati</taxon>
        <taxon>Actinomycetota</taxon>
        <taxon>Actinomycetes</taxon>
        <taxon>Actinomycetales</taxon>
        <taxon>Actinomycetaceae</taxon>
        <taxon>Nanchangia</taxon>
    </lineage>
</organism>
<protein>
    <recommendedName>
        <fullName evidence="3">Leucine rich repeat variant domain-containing protein</fullName>
    </recommendedName>
</protein>
<feature type="region of interest" description="Disordered" evidence="1">
    <location>
        <begin position="79"/>
        <end position="156"/>
    </location>
</feature>
<dbReference type="Pfam" id="PF25591">
    <property type="entry name" value="LRV_2"/>
    <property type="match status" value="1"/>
</dbReference>
<keyword evidence="2" id="KW-0812">Transmembrane</keyword>
<evidence type="ECO:0000313" key="4">
    <source>
        <dbReference type="EMBL" id="MBD3689397.1"/>
    </source>
</evidence>
<feature type="region of interest" description="Disordered" evidence="1">
    <location>
        <begin position="206"/>
        <end position="261"/>
    </location>
</feature>
<keyword evidence="5" id="KW-1185">Reference proteome</keyword>
<feature type="compositionally biased region" description="Basic and acidic residues" evidence="1">
    <location>
        <begin position="142"/>
        <end position="155"/>
    </location>
</feature>
<dbReference type="InterPro" id="IPR057893">
    <property type="entry name" value="LRV_2"/>
</dbReference>
<gene>
    <name evidence="4" type="ORF">H8R10_04025</name>
</gene>
<dbReference type="RefSeq" id="WP_191071446.1">
    <property type="nucleotide sequence ID" value="NZ_CP060506.1"/>
</dbReference>
<dbReference type="Proteomes" id="UP000627538">
    <property type="component" value="Unassembled WGS sequence"/>
</dbReference>
<dbReference type="EMBL" id="JACRUO010000001">
    <property type="protein sequence ID" value="MBD3689397.1"/>
    <property type="molecule type" value="Genomic_DNA"/>
</dbReference>
<proteinExistence type="predicted"/>
<keyword evidence="2" id="KW-0472">Membrane</keyword>
<feature type="compositionally biased region" description="Acidic residues" evidence="1">
    <location>
        <begin position="98"/>
        <end position="112"/>
    </location>
</feature>
<keyword evidence="2" id="KW-1133">Transmembrane helix</keyword>
<dbReference type="AlphaFoldDB" id="A0A8I0GEJ1"/>